<evidence type="ECO:0008006" key="4">
    <source>
        <dbReference type="Google" id="ProtNLM"/>
    </source>
</evidence>
<evidence type="ECO:0000313" key="2">
    <source>
        <dbReference type="EMBL" id="MUH72733.1"/>
    </source>
</evidence>
<feature type="signal peptide" evidence="1">
    <location>
        <begin position="1"/>
        <end position="25"/>
    </location>
</feature>
<comment type="caution">
    <text evidence="2">The sequence shown here is derived from an EMBL/GenBank/DDBJ whole genome shotgun (WGS) entry which is preliminary data.</text>
</comment>
<dbReference type="OrthoDB" id="190887at2"/>
<dbReference type="EMBL" id="WOCD01000003">
    <property type="protein sequence ID" value="MUH72733.1"/>
    <property type="molecule type" value="Genomic_DNA"/>
</dbReference>
<dbReference type="RefSeq" id="WP_155695885.1">
    <property type="nucleotide sequence ID" value="NZ_WOCD01000003.1"/>
</dbReference>
<dbReference type="Pfam" id="PF19577">
    <property type="entry name" value="DcaP"/>
    <property type="match status" value="1"/>
</dbReference>
<protein>
    <recommendedName>
        <fullName evidence="4">Porin</fullName>
    </recommendedName>
</protein>
<organism evidence="2 3">
    <name type="scientific">Psychrosphaera haliotis</name>
    <dbReference type="NCBI Taxonomy" id="555083"/>
    <lineage>
        <taxon>Bacteria</taxon>
        <taxon>Pseudomonadati</taxon>
        <taxon>Pseudomonadota</taxon>
        <taxon>Gammaproteobacteria</taxon>
        <taxon>Alteromonadales</taxon>
        <taxon>Pseudoalteromonadaceae</taxon>
        <taxon>Psychrosphaera</taxon>
    </lineage>
</organism>
<sequence>MKNTNKLLLVSMLGLGLGCSAAANAAFEVDLGDDQKIKFGGFIKIDGRYVDGDVGYRDFWIGSGSVLPEDASQFKMFANESRINTTYTNGDVTGFIEMDFYGGGGNEIISNSSHPRLRHAFIKYKDVLIGQTWTTFMNTSALAETADFAGPMVGEAFVRNNQVRYTNGNWQFALENPESYGGNPNEDAMPDVVAKYNFKGDWGNVSVAGLFRQLNTEMNNSESAFGVSVAGKIKTTGKDDFRFQIHTGNVGRYVGVTAAKDLVGEEVEESTSYMVAYRHFWNDDTRSSAFYGNITTEESDADRSHWGVNVFKNYTPKLALGVEVGSFEMADQNAESMYLQFSAKYSL</sequence>
<gene>
    <name evidence="2" type="ORF">GNP35_09665</name>
</gene>
<dbReference type="SUPFAM" id="SSF56935">
    <property type="entry name" value="Porins"/>
    <property type="match status" value="1"/>
</dbReference>
<keyword evidence="3" id="KW-1185">Reference proteome</keyword>
<dbReference type="AlphaFoldDB" id="A0A6N8F8K2"/>
<dbReference type="PROSITE" id="PS51257">
    <property type="entry name" value="PROKAR_LIPOPROTEIN"/>
    <property type="match status" value="1"/>
</dbReference>
<keyword evidence="1" id="KW-0732">Signal</keyword>
<evidence type="ECO:0000313" key="3">
    <source>
        <dbReference type="Proteomes" id="UP000439994"/>
    </source>
</evidence>
<feature type="chain" id="PRO_5026736154" description="Porin" evidence="1">
    <location>
        <begin position="26"/>
        <end position="347"/>
    </location>
</feature>
<dbReference type="Proteomes" id="UP000439994">
    <property type="component" value="Unassembled WGS sequence"/>
</dbReference>
<reference evidence="2 3" key="1">
    <citation type="submission" date="2019-11" db="EMBL/GenBank/DDBJ databases">
        <title>P. haliotis isolates from Z. marina roots.</title>
        <authorList>
            <person name="Cohen M."/>
            <person name="Jospin G."/>
            <person name="Eisen J.A."/>
            <person name="Coil D.A."/>
        </authorList>
    </citation>
    <scope>NUCLEOTIDE SEQUENCE [LARGE SCALE GENOMIC DNA]</scope>
    <source>
        <strain evidence="2 3">UCD-MCMsp1aY</strain>
    </source>
</reference>
<dbReference type="InterPro" id="IPR045748">
    <property type="entry name" value="DcaP"/>
</dbReference>
<proteinExistence type="predicted"/>
<name>A0A6N8F8K2_9GAMM</name>
<evidence type="ECO:0000256" key="1">
    <source>
        <dbReference type="SAM" id="SignalP"/>
    </source>
</evidence>
<accession>A0A6N8F8K2</accession>